<comment type="caution">
    <text evidence="4">The sequence shown here is derived from an EMBL/GenBank/DDBJ whole genome shotgun (WGS) entry which is preliminary data.</text>
</comment>
<dbReference type="InterPro" id="IPR012337">
    <property type="entry name" value="RNaseH-like_sf"/>
</dbReference>
<name>A0A8S3TX08_MYTED</name>
<dbReference type="PANTHER" id="PTHR46289:SF14">
    <property type="entry name" value="DUF4371 DOMAIN-CONTAINING PROTEIN"/>
    <property type="match status" value="1"/>
</dbReference>
<dbReference type="AlphaFoldDB" id="A0A8S3TX08"/>
<sequence>MFNSRVFALPLLHGDNMYIIGGCDQMGKPITAFEMYETKKRKWHNLPEMPTARASPAAAILGDKIIVIGGVGEGQNPVNAVEMYNIKAKKWEKMEPLSEALLGLSSVVRDNKIIVCGGMGSDTNPKDTLCAYDVETNTWKQMKGMPTARYATYSFLVNEKLYVCGGRQGKLPNTALECYDFTEDKWEKLPDVPSKRVFAMYTASDKHIFSMGGLKQPATEGFSDACEVFDTEKKEWKIGASMPTKRADFAIGVLGGKVVCAGGLDAVSSCYFGPDRSVLSRGPSVMYGTCYRTLIQLLRHVNTLKNGKSVRLRYSVLEDASYCSYCVSFGQGDGLFKTKGFSDWKNAVGEKRGTFKLHEISKMHKEAMEKSENLLSVSQGEKANIYSSISKAYEDKVSYNRKVLLSIIDVIIVLGQRNIALRGNWDKKLKKEDGNFRFFVDWKAKTDVVLKTHLQSPGPSYLSPDIQNDIIACCDADIRERIVADCTKAGYFAICADGTTDVSVKEQVSLCIRFLDHESDEIREEFIGFVELAASDARTMFEKIISFMQSCHLDIAKLRGQGYDGASVMSGHVQGVQARVKEVCPRASYVHCRSHNLNLVITQSCKSVNPIRNLFDSVVQLTFFLSASASRKNILKKELGEHFDETILEAIVEEDEEDEIEDKSAELLVKSKKKIIQPLSETRWSARVDTLTNLITNYSSIQNAVSKIENKSSGEAKSKAGGHRRLLDDPEFIVALCVTQFVLSYLNCLTKSLQNKDCDMVLAYDDAANTLKTLRQMRTDEHFRKVYKRAQAIAAKQEIPLVPRRRTGRQVHRDNPTVDSAEQLWRTTIYFAFLDHVCTEMERRFPHDQRQMMLGQNLVPSKLANLNDTIQDELLQVYSPDLPDVNTWEQEVTRWKVKFSDIPNAKLPGTLKSSLKQAHQDFYPNIRRIFVLLLTMPVTSVCCERSFSGLRRLKTWERSTMGGPGKPLETVEVYDWEHDNWTKIKDMPTTHCSCAYILKDDKLAVIGGLSTTGPSSCTEALNFRPDR</sequence>
<dbReference type="EMBL" id="CAJPWZ010002334">
    <property type="protein sequence ID" value="CAG2235936.1"/>
    <property type="molecule type" value="Genomic_DNA"/>
</dbReference>
<feature type="domain" description="TTF-type" evidence="3">
    <location>
        <begin position="297"/>
        <end position="387"/>
    </location>
</feature>
<dbReference type="Pfam" id="PF24981">
    <property type="entry name" value="Beta-prop_ATRN-LZTR1"/>
    <property type="match status" value="1"/>
</dbReference>
<dbReference type="InterPro" id="IPR008906">
    <property type="entry name" value="HATC_C_dom"/>
</dbReference>
<keyword evidence="2" id="KW-0677">Repeat</keyword>
<dbReference type="InterPro" id="IPR052958">
    <property type="entry name" value="IFN-induced_PKR_regulator"/>
</dbReference>
<gene>
    <name evidence="4" type="ORF">MEDL_48470</name>
</gene>
<dbReference type="SMART" id="SM00612">
    <property type="entry name" value="Kelch"/>
    <property type="match status" value="6"/>
</dbReference>
<dbReference type="Pfam" id="PF05699">
    <property type="entry name" value="Dimer_Tnp_hAT"/>
    <property type="match status" value="1"/>
</dbReference>
<protein>
    <submittedName>
        <fullName evidence="4">Kelch domain-containing protein 8A</fullName>
    </submittedName>
</protein>
<evidence type="ECO:0000313" key="4">
    <source>
        <dbReference type="EMBL" id="CAG2235936.1"/>
    </source>
</evidence>
<dbReference type="InterPro" id="IPR006580">
    <property type="entry name" value="Znf_TTF"/>
</dbReference>
<dbReference type="Gene3D" id="2.120.10.80">
    <property type="entry name" value="Kelch-type beta propeller"/>
    <property type="match status" value="3"/>
</dbReference>
<dbReference type="PANTHER" id="PTHR46289">
    <property type="entry name" value="52 KDA REPRESSOR OF THE INHIBITOR OF THE PROTEIN KINASE-LIKE PROTEIN-RELATED"/>
    <property type="match status" value="1"/>
</dbReference>
<evidence type="ECO:0000256" key="2">
    <source>
        <dbReference type="ARBA" id="ARBA00022737"/>
    </source>
</evidence>
<keyword evidence="5" id="KW-1185">Reference proteome</keyword>
<keyword evidence="1" id="KW-0880">Kelch repeat</keyword>
<dbReference type="InterPro" id="IPR006652">
    <property type="entry name" value="Kelch_1"/>
</dbReference>
<dbReference type="SMART" id="SM00597">
    <property type="entry name" value="ZnF_TTF"/>
    <property type="match status" value="1"/>
</dbReference>
<organism evidence="4 5">
    <name type="scientific">Mytilus edulis</name>
    <name type="common">Blue mussel</name>
    <dbReference type="NCBI Taxonomy" id="6550"/>
    <lineage>
        <taxon>Eukaryota</taxon>
        <taxon>Metazoa</taxon>
        <taxon>Spiralia</taxon>
        <taxon>Lophotrochozoa</taxon>
        <taxon>Mollusca</taxon>
        <taxon>Bivalvia</taxon>
        <taxon>Autobranchia</taxon>
        <taxon>Pteriomorphia</taxon>
        <taxon>Mytilida</taxon>
        <taxon>Mytiloidea</taxon>
        <taxon>Mytilidae</taxon>
        <taxon>Mytilinae</taxon>
        <taxon>Mytilus</taxon>
    </lineage>
</organism>
<dbReference type="OrthoDB" id="6783070at2759"/>
<evidence type="ECO:0000313" key="5">
    <source>
        <dbReference type="Proteomes" id="UP000683360"/>
    </source>
</evidence>
<reference evidence="4" key="1">
    <citation type="submission" date="2021-03" db="EMBL/GenBank/DDBJ databases">
        <authorList>
            <person name="Bekaert M."/>
        </authorList>
    </citation>
    <scope>NUCLEOTIDE SEQUENCE</scope>
</reference>
<dbReference type="SUPFAM" id="SSF117281">
    <property type="entry name" value="Kelch motif"/>
    <property type="match status" value="2"/>
</dbReference>
<dbReference type="Proteomes" id="UP000683360">
    <property type="component" value="Unassembled WGS sequence"/>
</dbReference>
<dbReference type="InterPro" id="IPR056737">
    <property type="entry name" value="Beta-prop_ATRN-MKLN-like"/>
</dbReference>
<dbReference type="InterPro" id="IPR025398">
    <property type="entry name" value="DUF4371"/>
</dbReference>
<dbReference type="GO" id="GO:0046983">
    <property type="term" value="F:protein dimerization activity"/>
    <property type="evidence" value="ECO:0007669"/>
    <property type="project" value="InterPro"/>
</dbReference>
<dbReference type="SUPFAM" id="SSF53098">
    <property type="entry name" value="Ribonuclease H-like"/>
    <property type="match status" value="1"/>
</dbReference>
<evidence type="ECO:0000259" key="3">
    <source>
        <dbReference type="SMART" id="SM00597"/>
    </source>
</evidence>
<dbReference type="Pfam" id="PF14291">
    <property type="entry name" value="DUF4371"/>
    <property type="match status" value="1"/>
</dbReference>
<evidence type="ECO:0000256" key="1">
    <source>
        <dbReference type="ARBA" id="ARBA00022441"/>
    </source>
</evidence>
<accession>A0A8S3TX08</accession>
<proteinExistence type="predicted"/>
<dbReference type="InterPro" id="IPR015915">
    <property type="entry name" value="Kelch-typ_b-propeller"/>
</dbReference>